<dbReference type="SUPFAM" id="SSF55781">
    <property type="entry name" value="GAF domain-like"/>
    <property type="match status" value="1"/>
</dbReference>
<dbReference type="Gene3D" id="3.60.40.10">
    <property type="entry name" value="PPM-type phosphatase domain"/>
    <property type="match status" value="1"/>
</dbReference>
<sequence>MLSEPEPSDTLTNPTVNMADKSADIKPILALKELVASLYREQNKVQNLLSSLGFALRSFNNLNQFLDLTPLMAARVADAEGGALILSKNNGQVVLDQLHCQDNQINGELRRQLEAIIRQLNQEAALENRNSRSLLDSLDHQIRQTLGQGTQVYSTSVLVKNSERGRLYVFSRDPDYGWTPTRRKLLQLVADQTAVAIANNELTLELRAKERQDRELEIASEIQKRLLPRQCPKIQGVELAAHCKTANRVGGDYYDFIPCNYDQFKPAREAEREASTAPWSIVIGDVMGKGVPAGLLMTMTRGMLRAEVLNRHSPAQILRHLNRVMYADLDNSHRFVTLFYSEYDPLTRRLGYSNAAHYPTLWWRAKTGELEPLDTEGTLVGLEADSIYDDAQVQLEAGDTLIYYTDGFTDAVNSKGERFDQKNWLSAVKEACQQHTNPEQILEYLFGKVAAFTGLKNDSSDDMTLVVMRVKSEIGGINYQFPANQLA</sequence>
<dbReference type="Proteomes" id="UP000319191">
    <property type="component" value="Unassembled WGS sequence"/>
</dbReference>
<proteinExistence type="predicted"/>
<dbReference type="PANTHER" id="PTHR43156:SF2">
    <property type="entry name" value="STAGE II SPORULATION PROTEIN E"/>
    <property type="match status" value="1"/>
</dbReference>
<dbReference type="InterPro" id="IPR052016">
    <property type="entry name" value="Bact_Sigma-Reg"/>
</dbReference>
<dbReference type="EMBL" id="SFAV01000016">
    <property type="protein sequence ID" value="TRU93062.1"/>
    <property type="molecule type" value="Genomic_DNA"/>
</dbReference>
<evidence type="ECO:0000313" key="4">
    <source>
        <dbReference type="Proteomes" id="UP000319191"/>
    </source>
</evidence>
<dbReference type="AlphaFoldDB" id="A0A552JBK1"/>
<dbReference type="PANTHER" id="PTHR43156">
    <property type="entry name" value="STAGE II SPORULATION PROTEIN E-RELATED"/>
    <property type="match status" value="1"/>
</dbReference>
<feature type="domain" description="PPM-type phosphatase" evidence="2">
    <location>
        <begin position="234"/>
        <end position="470"/>
    </location>
</feature>
<dbReference type="Gene3D" id="3.30.450.40">
    <property type="match status" value="1"/>
</dbReference>
<evidence type="ECO:0000259" key="2">
    <source>
        <dbReference type="SMART" id="SM00331"/>
    </source>
</evidence>
<accession>A0A552JBK1</accession>
<dbReference type="InterPro" id="IPR001932">
    <property type="entry name" value="PPM-type_phosphatase-like_dom"/>
</dbReference>
<protein>
    <submittedName>
        <fullName evidence="3">Guanylate cyclase</fullName>
    </submittedName>
</protein>
<evidence type="ECO:0000313" key="3">
    <source>
        <dbReference type="EMBL" id="TRU93062.1"/>
    </source>
</evidence>
<name>A0A552JBK1_9CHRO</name>
<dbReference type="Pfam" id="PF07228">
    <property type="entry name" value="SpoIIE"/>
    <property type="match status" value="1"/>
</dbReference>
<dbReference type="InterPro" id="IPR029016">
    <property type="entry name" value="GAF-like_dom_sf"/>
</dbReference>
<dbReference type="GO" id="GO:0016791">
    <property type="term" value="F:phosphatase activity"/>
    <property type="evidence" value="ECO:0007669"/>
    <property type="project" value="TreeGrafter"/>
</dbReference>
<dbReference type="InterPro" id="IPR036457">
    <property type="entry name" value="PPM-type-like_dom_sf"/>
</dbReference>
<evidence type="ECO:0000256" key="1">
    <source>
        <dbReference type="ARBA" id="ARBA00022801"/>
    </source>
</evidence>
<comment type="caution">
    <text evidence="3">The sequence shown here is derived from an EMBL/GenBank/DDBJ whole genome shotgun (WGS) entry which is preliminary data.</text>
</comment>
<reference evidence="3 4" key="1">
    <citation type="submission" date="2019-01" db="EMBL/GenBank/DDBJ databases">
        <title>Coherence of Microcystis species and biogeography revealed through population genomics.</title>
        <authorList>
            <person name="Perez-Carrascal O.M."/>
            <person name="Terrat Y."/>
            <person name="Giani A."/>
            <person name="Fortin N."/>
            <person name="Tromas N."/>
            <person name="Shapiro B.J."/>
        </authorList>
    </citation>
    <scope>NUCLEOTIDE SEQUENCE [LARGE SCALE GENOMIC DNA]</scope>
    <source>
        <strain evidence="3">Mn_MB_F_20050700_S1D</strain>
    </source>
</reference>
<organism evidence="3 4">
    <name type="scientific">Microcystis novacekii Mn_MB_F_20050700_S1D</name>
    <dbReference type="NCBI Taxonomy" id="2486266"/>
    <lineage>
        <taxon>Bacteria</taxon>
        <taxon>Bacillati</taxon>
        <taxon>Cyanobacteriota</taxon>
        <taxon>Cyanophyceae</taxon>
        <taxon>Oscillatoriophycideae</taxon>
        <taxon>Chroococcales</taxon>
        <taxon>Microcystaceae</taxon>
        <taxon>Microcystis</taxon>
    </lineage>
</organism>
<dbReference type="SMART" id="SM00331">
    <property type="entry name" value="PP2C_SIG"/>
    <property type="match status" value="1"/>
</dbReference>
<keyword evidence="1" id="KW-0378">Hydrolase</keyword>
<gene>
    <name evidence="3" type="ORF">EWV54_01735</name>
</gene>
<dbReference type="SUPFAM" id="SSF81606">
    <property type="entry name" value="PP2C-like"/>
    <property type="match status" value="1"/>
</dbReference>